<dbReference type="InterPro" id="IPR003374">
    <property type="entry name" value="ApbE-like_sf"/>
</dbReference>
<dbReference type="SUPFAM" id="SSF143631">
    <property type="entry name" value="ApbE-like"/>
    <property type="match status" value="1"/>
</dbReference>
<comment type="catalytic activity">
    <reaction evidence="10 11">
        <text>L-threonyl-[protein] + FAD = FMN-L-threonyl-[protein] + AMP + H(+)</text>
        <dbReference type="Rhea" id="RHEA:36847"/>
        <dbReference type="Rhea" id="RHEA-COMP:11060"/>
        <dbReference type="Rhea" id="RHEA-COMP:11061"/>
        <dbReference type="ChEBI" id="CHEBI:15378"/>
        <dbReference type="ChEBI" id="CHEBI:30013"/>
        <dbReference type="ChEBI" id="CHEBI:57692"/>
        <dbReference type="ChEBI" id="CHEBI:74257"/>
        <dbReference type="ChEBI" id="CHEBI:456215"/>
        <dbReference type="EC" id="2.7.1.180"/>
    </reaction>
</comment>
<name>Q604X5_METCA</name>
<organism evidence="13 14">
    <name type="scientific">Methylococcus capsulatus (strain ATCC 33009 / NCIMB 11132 / Bath)</name>
    <dbReference type="NCBI Taxonomy" id="243233"/>
    <lineage>
        <taxon>Bacteria</taxon>
        <taxon>Pseudomonadati</taxon>
        <taxon>Pseudomonadota</taxon>
        <taxon>Gammaproteobacteria</taxon>
        <taxon>Methylococcales</taxon>
        <taxon>Methylococcaceae</taxon>
        <taxon>Methylococcus</taxon>
    </lineage>
</organism>
<keyword evidence="13" id="KW-0449">Lipoprotein</keyword>
<keyword evidence="5 11" id="KW-0808">Transferase</keyword>
<dbReference type="EMBL" id="AE017282">
    <property type="protein sequence ID" value="AAU91514.1"/>
    <property type="molecule type" value="Genomic_DNA"/>
</dbReference>
<evidence type="ECO:0000256" key="6">
    <source>
        <dbReference type="ARBA" id="ARBA00022723"/>
    </source>
</evidence>
<dbReference type="AlphaFoldDB" id="Q604X5"/>
<dbReference type="GO" id="GO:0016740">
    <property type="term" value="F:transferase activity"/>
    <property type="evidence" value="ECO:0007669"/>
    <property type="project" value="UniProtKB-UniRule"/>
</dbReference>
<gene>
    <name evidence="13" type="ordered locus">MCA2411</name>
</gene>
<feature type="binding site" evidence="12">
    <location>
        <position position="149"/>
    </location>
    <ligand>
        <name>Mg(2+)</name>
        <dbReference type="ChEBI" id="CHEBI:18420"/>
    </ligand>
</feature>
<comment type="cofactor">
    <cofactor evidence="12">
        <name>Mg(2+)</name>
        <dbReference type="ChEBI" id="CHEBI:18420"/>
    </cofactor>
    <cofactor evidence="12">
        <name>Mn(2+)</name>
        <dbReference type="ChEBI" id="CHEBI:29035"/>
    </cofactor>
    <text evidence="12">Magnesium. Can also use manganese.</text>
</comment>
<reference evidence="13 14" key="1">
    <citation type="journal article" date="2004" name="PLoS Biol.">
        <title>Genomic insights into methanotrophy: the complete genome sequence of Methylococcus capsulatus (Bath).</title>
        <authorList>
            <person name="Ward N.L."/>
            <person name="Larsen O."/>
            <person name="Sakwa J."/>
            <person name="Bruseth L."/>
            <person name="Khouri H.M."/>
            <person name="Durkin A.S."/>
            <person name="Dimitrov G."/>
            <person name="Jiang L."/>
            <person name="Scanlan D."/>
            <person name="Kang K.H."/>
            <person name="Lewis M.R."/>
            <person name="Nelson K.E."/>
            <person name="Methe B.A."/>
            <person name="Wu M."/>
            <person name="Heidelberg J.F."/>
            <person name="Paulsen I.T."/>
            <person name="Fouts D.E."/>
            <person name="Ravel J."/>
            <person name="Tettelin H."/>
            <person name="Ren Q."/>
            <person name="Read T.D."/>
            <person name="DeBoy R.T."/>
            <person name="Seshadri R."/>
            <person name="Salzberg S.L."/>
            <person name="Jensen H.B."/>
            <person name="Birkeland N.K."/>
            <person name="Nelson W.C."/>
            <person name="Dodson R.J."/>
            <person name="Grindhaug S.H."/>
            <person name="Holt I.E."/>
            <person name="Eidhammer I."/>
            <person name="Jonasen I."/>
            <person name="Vanaken S."/>
            <person name="Utterback T.R."/>
            <person name="Feldblyum T.V."/>
            <person name="Fraser C.M."/>
            <person name="Lillehaug J.R."/>
            <person name="Eisen J.A."/>
        </authorList>
    </citation>
    <scope>NUCLEOTIDE SEQUENCE [LARGE SCALE GENOMIC DNA]</scope>
    <source>
        <strain evidence="14">ATCC 33009 / NCIMB 11132 / Bath</strain>
    </source>
</reference>
<dbReference type="STRING" id="243233.MCA2411"/>
<keyword evidence="7 11" id="KW-0274">FAD</keyword>
<dbReference type="KEGG" id="mca:MCA2411"/>
<dbReference type="RefSeq" id="WP_010961636.1">
    <property type="nucleotide sequence ID" value="NC_002977.6"/>
</dbReference>
<dbReference type="GeneID" id="88224612"/>
<evidence type="ECO:0000256" key="1">
    <source>
        <dbReference type="ARBA" id="ARBA00008282"/>
    </source>
</evidence>
<dbReference type="Pfam" id="PF02424">
    <property type="entry name" value="ApbE"/>
    <property type="match status" value="1"/>
</dbReference>
<evidence type="ECO:0000313" key="13">
    <source>
        <dbReference type="EMBL" id="AAU91514.1"/>
    </source>
</evidence>
<evidence type="ECO:0000256" key="8">
    <source>
        <dbReference type="ARBA" id="ARBA00022842"/>
    </source>
</evidence>
<dbReference type="Gene3D" id="3.10.520.10">
    <property type="entry name" value="ApbE-like domains"/>
    <property type="match status" value="1"/>
</dbReference>
<evidence type="ECO:0000313" key="14">
    <source>
        <dbReference type="Proteomes" id="UP000006821"/>
    </source>
</evidence>
<keyword evidence="8 11" id="KW-0460">Magnesium</keyword>
<evidence type="ECO:0000256" key="5">
    <source>
        <dbReference type="ARBA" id="ARBA00022679"/>
    </source>
</evidence>
<dbReference type="PANTHER" id="PTHR30040:SF2">
    <property type="entry name" value="FAD:PROTEIN FMN TRANSFERASE"/>
    <property type="match status" value="1"/>
</dbReference>
<dbReference type="Proteomes" id="UP000006821">
    <property type="component" value="Chromosome"/>
</dbReference>
<evidence type="ECO:0000256" key="2">
    <source>
        <dbReference type="ARBA" id="ARBA00011955"/>
    </source>
</evidence>
<accession>Q604X5</accession>
<evidence type="ECO:0000256" key="10">
    <source>
        <dbReference type="ARBA" id="ARBA00048540"/>
    </source>
</evidence>
<dbReference type="InterPro" id="IPR024932">
    <property type="entry name" value="ApbE"/>
</dbReference>
<evidence type="ECO:0000256" key="12">
    <source>
        <dbReference type="PIRSR" id="PIRSR006268-2"/>
    </source>
</evidence>
<evidence type="ECO:0000256" key="11">
    <source>
        <dbReference type="PIRNR" id="PIRNR006268"/>
    </source>
</evidence>
<evidence type="ECO:0000256" key="4">
    <source>
        <dbReference type="ARBA" id="ARBA00022630"/>
    </source>
</evidence>
<comment type="similarity">
    <text evidence="1 11">Belongs to the ApbE family.</text>
</comment>
<dbReference type="EC" id="2.7.1.180" evidence="2 11"/>
<proteinExistence type="inferred from homology"/>
<keyword evidence="4 11" id="KW-0285">Flavoprotein</keyword>
<dbReference type="GO" id="GO:0046872">
    <property type="term" value="F:metal ion binding"/>
    <property type="evidence" value="ECO:0007669"/>
    <property type="project" value="UniProtKB-UniRule"/>
</dbReference>
<keyword evidence="6 11" id="KW-0479">Metal-binding</keyword>
<feature type="binding site" evidence="12">
    <location>
        <position position="265"/>
    </location>
    <ligand>
        <name>Mg(2+)</name>
        <dbReference type="ChEBI" id="CHEBI:18420"/>
    </ligand>
</feature>
<dbReference type="eggNOG" id="COG1477">
    <property type="taxonomic scope" value="Bacteria"/>
</dbReference>
<dbReference type="PIRSF" id="PIRSF006268">
    <property type="entry name" value="ApbE"/>
    <property type="match status" value="1"/>
</dbReference>
<dbReference type="PANTHER" id="PTHR30040">
    <property type="entry name" value="THIAMINE BIOSYNTHESIS LIPOPROTEIN APBE"/>
    <property type="match status" value="1"/>
</dbReference>
<sequence>MSLNPFRFPFRAMGSPCHLILYAETETEARAVAREAIGEVQVLEARYSRYRPDSLLSRINAQAGSKTGVVVDDEMAALLDYARTCYEQSDGLFDVTSGILRRAWNFAGDRLPEPRDVEALLERVGWNKLRWERPVLRFEVPGMELDFGGIGKEYAADRAATRCLERGITAGVVNLGGDLRVIGPHPDGTAWEVGINHPREPGKLLATLSVRSGAITTSGDYERCITVDGRRYGHILDPRTGWPVQGLASVSVAASHALIAGSACTIAMLKASDGPEWLRSLGLPALWMDLDGRIGRHEAGPVERPETRPL</sequence>
<dbReference type="HOGENOM" id="CLU_044403_2_1_6"/>
<evidence type="ECO:0000256" key="3">
    <source>
        <dbReference type="ARBA" id="ARBA00016337"/>
    </source>
</evidence>
<protein>
    <recommendedName>
        <fullName evidence="3 11">FAD:protein FMN transferase</fullName>
        <ecNumber evidence="2 11">2.7.1.180</ecNumber>
    </recommendedName>
    <alternativeName>
        <fullName evidence="9 11">Flavin transferase</fullName>
    </alternativeName>
</protein>
<evidence type="ECO:0000256" key="9">
    <source>
        <dbReference type="ARBA" id="ARBA00031306"/>
    </source>
</evidence>
<evidence type="ECO:0000256" key="7">
    <source>
        <dbReference type="ARBA" id="ARBA00022827"/>
    </source>
</evidence>